<gene>
    <name evidence="1" type="ORF">QGN29_03600</name>
</gene>
<dbReference type="AlphaFoldDB" id="A0AA52HB67"/>
<evidence type="ECO:0000313" key="1">
    <source>
        <dbReference type="EMBL" id="WND03455.1"/>
    </source>
</evidence>
<keyword evidence="2" id="KW-1185">Reference proteome</keyword>
<evidence type="ECO:0008006" key="3">
    <source>
        <dbReference type="Google" id="ProtNLM"/>
    </source>
</evidence>
<accession>A0AA52HB67</accession>
<dbReference type="RefSeq" id="WP_310799308.1">
    <property type="nucleotide sequence ID" value="NZ_CP123872.1"/>
</dbReference>
<dbReference type="Pfam" id="PF14559">
    <property type="entry name" value="TPR_19"/>
    <property type="match status" value="1"/>
</dbReference>
<dbReference type="SUPFAM" id="SSF48452">
    <property type="entry name" value="TPR-like"/>
    <property type="match status" value="1"/>
</dbReference>
<proteinExistence type="predicted"/>
<dbReference type="InterPro" id="IPR011990">
    <property type="entry name" value="TPR-like_helical_dom_sf"/>
</dbReference>
<dbReference type="Proteomes" id="UP001268683">
    <property type="component" value="Chromosome"/>
</dbReference>
<dbReference type="KEGG" id="tmk:QGN29_03600"/>
<evidence type="ECO:0000313" key="2">
    <source>
        <dbReference type="Proteomes" id="UP001268683"/>
    </source>
</evidence>
<dbReference type="EMBL" id="CP123872">
    <property type="protein sequence ID" value="WND03455.1"/>
    <property type="molecule type" value="Genomic_DNA"/>
</dbReference>
<sequence>MLLGLWVLPSDVHAATKWREFRSSTVHVVSNMKSRTVRTLIQDLEFMHAHLSDYFELDPKASEIPLNLYLTRSLTKVKEASEAQRISGIYFSSLDGIRAAALGLYNRYEWDLSYEIISYHEYLHYLIDQKYKHNLPHWYNEGLADFLSTGVYSSNSMNLGKTLVARERYFEQDIVWSSVQSLFDQSRAMRSHENFDLSTSKFYSMSWLLVHMIHMSDRFSPKHNEFTRALGTGMSGEEAFRIVYQMSIKDVDKALRTYARMFNSGKRKTVHKVVKKARVKSYKVSNDRQMTMNWHILVEFAHKPKVFAEAARRMELINTLPMKANTSFQDILMRAYAGANQYRDALRVLRQLVPLVPRRDRKKYTHLESQYLLMKYVFDNYENQVTYNNQDIENVQTALSDMKDLYPNNPKVHYLYGLSKMLVEDIGNPVQAYAALEHAHKLIPNNIQVQYLLARAAMSSGRKNQACALFEHISTLSADDVYTPLAQQKLEDVTQCG</sequence>
<organism evidence="1 2">
    <name type="scientific">Temperatibacter marinus</name>
    <dbReference type="NCBI Taxonomy" id="1456591"/>
    <lineage>
        <taxon>Bacteria</taxon>
        <taxon>Pseudomonadati</taxon>
        <taxon>Pseudomonadota</taxon>
        <taxon>Alphaproteobacteria</taxon>
        <taxon>Kordiimonadales</taxon>
        <taxon>Temperatibacteraceae</taxon>
        <taxon>Temperatibacter</taxon>
    </lineage>
</organism>
<name>A0AA52HB67_9PROT</name>
<reference evidence="1" key="1">
    <citation type="submission" date="2023-04" db="EMBL/GenBank/DDBJ databases">
        <title>Complete genome sequence of Temperatibacter marinus.</title>
        <authorList>
            <person name="Rong J.-C."/>
            <person name="Yi M.-L."/>
            <person name="Zhao Q."/>
        </authorList>
    </citation>
    <scope>NUCLEOTIDE SEQUENCE</scope>
    <source>
        <strain evidence="1">NBRC 110045</strain>
    </source>
</reference>
<dbReference type="Gene3D" id="1.25.40.10">
    <property type="entry name" value="Tetratricopeptide repeat domain"/>
    <property type="match status" value="1"/>
</dbReference>
<protein>
    <recommendedName>
        <fullName evidence="3">DUF1570 domain-containing protein</fullName>
    </recommendedName>
</protein>